<feature type="region of interest" description="Disordered" evidence="1">
    <location>
        <begin position="98"/>
        <end position="172"/>
    </location>
</feature>
<evidence type="ECO:0000313" key="3">
    <source>
        <dbReference type="Proteomes" id="UP000287651"/>
    </source>
</evidence>
<evidence type="ECO:0000313" key="2">
    <source>
        <dbReference type="EMBL" id="RRT83155.1"/>
    </source>
</evidence>
<accession>A0A427B3U6</accession>
<dbReference type="EMBL" id="AMZH03000551">
    <property type="protein sequence ID" value="RRT83155.1"/>
    <property type="molecule type" value="Genomic_DNA"/>
</dbReference>
<dbReference type="AlphaFoldDB" id="A0A427B3U6"/>
<name>A0A427B3U6_ENSVE</name>
<comment type="caution">
    <text evidence="2">The sequence shown here is derived from an EMBL/GenBank/DDBJ whole genome shotgun (WGS) entry which is preliminary data.</text>
</comment>
<sequence>MLGRIDSCCITIPKRQLSRINSRYIVIPELMLGRIDSCCIAIPERQLGRIDSCYIRQLGRIDSCYIVIPELPLSRINHRTIRNPQVCTQNYGRTTNLTQVRSAPPTCKRTPHCKDDKHGGGYDGMESAADPNWSTPSSPELHHSNSRPPKPSSESLDIRAGSHFVPRRPRAS</sequence>
<proteinExistence type="predicted"/>
<protein>
    <submittedName>
        <fullName evidence="2">Uncharacterized protein</fullName>
    </submittedName>
</protein>
<gene>
    <name evidence="2" type="ORF">B296_00017024</name>
</gene>
<reference evidence="2 3" key="1">
    <citation type="journal article" date="2014" name="Agronomy (Basel)">
        <title>A Draft Genome Sequence for Ensete ventricosum, the Drought-Tolerant Tree Against Hunger.</title>
        <authorList>
            <person name="Harrison J."/>
            <person name="Moore K.A."/>
            <person name="Paszkiewicz K."/>
            <person name="Jones T."/>
            <person name="Grant M."/>
            <person name="Ambacheew D."/>
            <person name="Muzemil S."/>
            <person name="Studholme D.J."/>
        </authorList>
    </citation>
    <scope>NUCLEOTIDE SEQUENCE [LARGE SCALE GENOMIC DNA]</scope>
</reference>
<dbReference type="Proteomes" id="UP000287651">
    <property type="component" value="Unassembled WGS sequence"/>
</dbReference>
<evidence type="ECO:0000256" key="1">
    <source>
        <dbReference type="SAM" id="MobiDB-lite"/>
    </source>
</evidence>
<organism evidence="2 3">
    <name type="scientific">Ensete ventricosum</name>
    <name type="common">Abyssinian banana</name>
    <name type="synonym">Musa ensete</name>
    <dbReference type="NCBI Taxonomy" id="4639"/>
    <lineage>
        <taxon>Eukaryota</taxon>
        <taxon>Viridiplantae</taxon>
        <taxon>Streptophyta</taxon>
        <taxon>Embryophyta</taxon>
        <taxon>Tracheophyta</taxon>
        <taxon>Spermatophyta</taxon>
        <taxon>Magnoliopsida</taxon>
        <taxon>Liliopsida</taxon>
        <taxon>Zingiberales</taxon>
        <taxon>Musaceae</taxon>
        <taxon>Ensete</taxon>
    </lineage>
</organism>